<evidence type="ECO:0000256" key="2">
    <source>
        <dbReference type="ARBA" id="ARBA00023002"/>
    </source>
</evidence>
<evidence type="ECO:0000256" key="3">
    <source>
        <dbReference type="PROSITE-ProRule" id="PRU10007"/>
    </source>
</evidence>
<dbReference type="InterPro" id="IPR016162">
    <property type="entry name" value="Ald_DH_N"/>
</dbReference>
<protein>
    <submittedName>
        <fullName evidence="6">Betaine-aldehyde dehydrogenase</fullName>
    </submittedName>
</protein>
<dbReference type="Gene3D" id="3.40.309.10">
    <property type="entry name" value="Aldehyde Dehydrogenase, Chain A, domain 2"/>
    <property type="match status" value="1"/>
</dbReference>
<dbReference type="PROSITE" id="PS00070">
    <property type="entry name" value="ALDEHYDE_DEHYDR_CYS"/>
    <property type="match status" value="1"/>
</dbReference>
<comment type="similarity">
    <text evidence="1 4">Belongs to the aldehyde dehydrogenase family.</text>
</comment>
<dbReference type="PROSITE" id="PS00687">
    <property type="entry name" value="ALDEHYDE_DEHYDR_GLU"/>
    <property type="match status" value="1"/>
</dbReference>
<dbReference type="InterPro" id="IPR029510">
    <property type="entry name" value="Ald_DH_CS_GLU"/>
</dbReference>
<dbReference type="Proteomes" id="UP000242972">
    <property type="component" value="Unassembled WGS sequence"/>
</dbReference>
<dbReference type="GO" id="GO:0016620">
    <property type="term" value="F:oxidoreductase activity, acting on the aldehyde or oxo group of donors, NAD or NADP as acceptor"/>
    <property type="evidence" value="ECO:0007669"/>
    <property type="project" value="InterPro"/>
</dbReference>
<evidence type="ECO:0000313" key="7">
    <source>
        <dbReference type="Proteomes" id="UP000242972"/>
    </source>
</evidence>
<proteinExistence type="inferred from homology"/>
<name>A0A2T2XKY3_9FIRM</name>
<evidence type="ECO:0000313" key="6">
    <source>
        <dbReference type="EMBL" id="PSR35141.1"/>
    </source>
</evidence>
<dbReference type="InterPro" id="IPR016163">
    <property type="entry name" value="Ald_DH_C"/>
</dbReference>
<organism evidence="6 7">
    <name type="scientific">Sulfobacillus benefaciens</name>
    <dbReference type="NCBI Taxonomy" id="453960"/>
    <lineage>
        <taxon>Bacteria</taxon>
        <taxon>Bacillati</taxon>
        <taxon>Bacillota</taxon>
        <taxon>Clostridia</taxon>
        <taxon>Eubacteriales</taxon>
        <taxon>Clostridiales Family XVII. Incertae Sedis</taxon>
        <taxon>Sulfobacillus</taxon>
    </lineage>
</organism>
<comment type="caution">
    <text evidence="6">The sequence shown here is derived from an EMBL/GenBank/DDBJ whole genome shotgun (WGS) entry which is preliminary data.</text>
</comment>
<dbReference type="PANTHER" id="PTHR11699">
    <property type="entry name" value="ALDEHYDE DEHYDROGENASE-RELATED"/>
    <property type="match status" value="1"/>
</dbReference>
<accession>A0A2T2XKY3</accession>
<sequence>MVAKHKMYIGGRWVESRSGTWFEVYDPGTGTVLATVPEASADDVDDACRAARTAFDSGIWSKIAERTRARVLFEAANIVRRRRDDLAVLEVQDSGKPLRDALADIDEAAYILEYYAGWVTKLTGEVIPVGPEAMSLVLREPMGVVAAIVPWNYPFLMAVQKTAPALAAGCSVVLKPAEQTPLTALLLPEILEEAGLPPGVFNVVTGDGIHAGESLVRHPLVDKVSFTGSLEVGKRIQRVAADSVKRVTLELGGKSPAIIFADADLSRAVPGTCFGVFWNQGEVCSATARVYVEDKIYDRVVASIAQEAAKVRLGSGLDPEATMGPLISHSQKQRVESYIRSAQEEGAELVVQGALPANPALAAGYFVPPTVFAGAASESAIMTEEIFGPVMAIRRFHSESEVIAAANNSPYGLAASVWTQQLDRALRLGKALRAGTVWINDSQPAPSEAPWGGYKQSGFGRELGKPGLEEFMESKHLYLRIQ</sequence>
<dbReference type="EMBL" id="PXYW01000003">
    <property type="protein sequence ID" value="PSR35141.1"/>
    <property type="molecule type" value="Genomic_DNA"/>
</dbReference>
<dbReference type="FunFam" id="3.40.309.10:FF:000012">
    <property type="entry name" value="Betaine aldehyde dehydrogenase"/>
    <property type="match status" value="1"/>
</dbReference>
<feature type="active site" evidence="3">
    <location>
        <position position="250"/>
    </location>
</feature>
<gene>
    <name evidence="6" type="ORF">C7B46_01655</name>
</gene>
<dbReference type="AlphaFoldDB" id="A0A2T2XKY3"/>
<dbReference type="InterPro" id="IPR016161">
    <property type="entry name" value="Ald_DH/histidinol_DH"/>
</dbReference>
<dbReference type="InterPro" id="IPR016160">
    <property type="entry name" value="Ald_DH_CS_CYS"/>
</dbReference>
<dbReference type="FunFam" id="3.40.605.10:FF:000007">
    <property type="entry name" value="NAD/NADP-dependent betaine aldehyde dehydrogenase"/>
    <property type="match status" value="1"/>
</dbReference>
<feature type="domain" description="Aldehyde dehydrogenase" evidence="5">
    <location>
        <begin position="13"/>
        <end position="476"/>
    </location>
</feature>
<keyword evidence="2 4" id="KW-0560">Oxidoreductase</keyword>
<evidence type="ECO:0000256" key="1">
    <source>
        <dbReference type="ARBA" id="ARBA00009986"/>
    </source>
</evidence>
<evidence type="ECO:0000259" key="5">
    <source>
        <dbReference type="Pfam" id="PF00171"/>
    </source>
</evidence>
<dbReference type="InterPro" id="IPR015590">
    <property type="entry name" value="Aldehyde_DH_dom"/>
</dbReference>
<dbReference type="Pfam" id="PF00171">
    <property type="entry name" value="Aldedh"/>
    <property type="match status" value="1"/>
</dbReference>
<dbReference type="Gene3D" id="3.40.605.10">
    <property type="entry name" value="Aldehyde Dehydrogenase, Chain A, domain 1"/>
    <property type="match status" value="1"/>
</dbReference>
<evidence type="ECO:0000256" key="4">
    <source>
        <dbReference type="RuleBase" id="RU003345"/>
    </source>
</evidence>
<reference evidence="6 7" key="1">
    <citation type="journal article" date="2014" name="BMC Genomics">
        <title>Comparison of environmental and isolate Sulfobacillus genomes reveals diverse carbon, sulfur, nitrogen, and hydrogen metabolisms.</title>
        <authorList>
            <person name="Justice N.B."/>
            <person name="Norman A."/>
            <person name="Brown C.T."/>
            <person name="Singh A."/>
            <person name="Thomas B.C."/>
            <person name="Banfield J.F."/>
        </authorList>
    </citation>
    <scope>NUCLEOTIDE SEQUENCE [LARGE SCALE GENOMIC DNA]</scope>
    <source>
        <strain evidence="6">AMDSBA4</strain>
    </source>
</reference>
<dbReference type="SUPFAM" id="SSF53720">
    <property type="entry name" value="ALDH-like"/>
    <property type="match status" value="1"/>
</dbReference>